<gene>
    <name evidence="1" type="ORF">LCGC14_2738090</name>
</gene>
<evidence type="ECO:0000313" key="1">
    <source>
        <dbReference type="EMBL" id="KKK88938.1"/>
    </source>
</evidence>
<accession>A0A0F8Z5B6</accession>
<reference evidence="1" key="1">
    <citation type="journal article" date="2015" name="Nature">
        <title>Complex archaea that bridge the gap between prokaryotes and eukaryotes.</title>
        <authorList>
            <person name="Spang A."/>
            <person name="Saw J.H."/>
            <person name="Jorgensen S.L."/>
            <person name="Zaremba-Niedzwiedzka K."/>
            <person name="Martijn J."/>
            <person name="Lind A.E."/>
            <person name="van Eijk R."/>
            <person name="Schleper C."/>
            <person name="Guy L."/>
            <person name="Ettema T.J."/>
        </authorList>
    </citation>
    <scope>NUCLEOTIDE SEQUENCE</scope>
</reference>
<protein>
    <submittedName>
        <fullName evidence="1">Uncharacterized protein</fullName>
    </submittedName>
</protein>
<name>A0A0F8Z5B6_9ZZZZ</name>
<proteinExistence type="predicted"/>
<sequence>MTQRIHDRLNDGFDNEILVRAIRTGEYVDQFTTDRATPEETHTTLDRLPKCMRKKEDE</sequence>
<comment type="caution">
    <text evidence="1">The sequence shown here is derived from an EMBL/GenBank/DDBJ whole genome shotgun (WGS) entry which is preliminary data.</text>
</comment>
<organism evidence="1">
    <name type="scientific">marine sediment metagenome</name>
    <dbReference type="NCBI Taxonomy" id="412755"/>
    <lineage>
        <taxon>unclassified sequences</taxon>
        <taxon>metagenomes</taxon>
        <taxon>ecological metagenomes</taxon>
    </lineage>
</organism>
<dbReference type="EMBL" id="LAZR01049737">
    <property type="protein sequence ID" value="KKK88938.1"/>
    <property type="molecule type" value="Genomic_DNA"/>
</dbReference>
<dbReference type="AlphaFoldDB" id="A0A0F8Z5B6"/>